<name>A0AAN5I5H7_9BILA</name>
<evidence type="ECO:0000313" key="2">
    <source>
        <dbReference type="Proteomes" id="UP001328107"/>
    </source>
</evidence>
<accession>A0AAN5I5H7</accession>
<reference evidence="2" key="1">
    <citation type="submission" date="2022-10" db="EMBL/GenBank/DDBJ databases">
        <title>Genome assembly of Pristionchus species.</title>
        <authorList>
            <person name="Yoshida K."/>
            <person name="Sommer R.J."/>
        </authorList>
    </citation>
    <scope>NUCLEOTIDE SEQUENCE [LARGE SCALE GENOMIC DNA]</scope>
    <source>
        <strain evidence="2">RS5460</strain>
    </source>
</reference>
<organism evidence="1 2">
    <name type="scientific">Pristionchus mayeri</name>
    <dbReference type="NCBI Taxonomy" id="1317129"/>
    <lineage>
        <taxon>Eukaryota</taxon>
        <taxon>Metazoa</taxon>
        <taxon>Ecdysozoa</taxon>
        <taxon>Nematoda</taxon>
        <taxon>Chromadorea</taxon>
        <taxon>Rhabditida</taxon>
        <taxon>Rhabditina</taxon>
        <taxon>Diplogasteromorpha</taxon>
        <taxon>Diplogasteroidea</taxon>
        <taxon>Neodiplogasteridae</taxon>
        <taxon>Pristionchus</taxon>
    </lineage>
</organism>
<gene>
    <name evidence="1" type="ORF">PMAYCL1PPCAC_22379</name>
</gene>
<comment type="caution">
    <text evidence="1">The sequence shown here is derived from an EMBL/GenBank/DDBJ whole genome shotgun (WGS) entry which is preliminary data.</text>
</comment>
<feature type="non-terminal residue" evidence="1">
    <location>
        <position position="1"/>
    </location>
</feature>
<dbReference type="Proteomes" id="UP001328107">
    <property type="component" value="Unassembled WGS sequence"/>
</dbReference>
<sequence>LSISTMYLDDNTAARLLLLTTRAMRIYISSVEVELSHPAAFITQLNSNVSLSLCLRDYSSDPSSFFGLPHSFWD</sequence>
<dbReference type="AlphaFoldDB" id="A0AAN5I5H7"/>
<dbReference type="EMBL" id="BTRK01000005">
    <property type="protein sequence ID" value="GMR52184.1"/>
    <property type="molecule type" value="Genomic_DNA"/>
</dbReference>
<evidence type="ECO:0000313" key="1">
    <source>
        <dbReference type="EMBL" id="GMR52184.1"/>
    </source>
</evidence>
<protein>
    <submittedName>
        <fullName evidence="1">Uncharacterized protein</fullName>
    </submittedName>
</protein>
<feature type="non-terminal residue" evidence="1">
    <location>
        <position position="74"/>
    </location>
</feature>
<keyword evidence="2" id="KW-1185">Reference proteome</keyword>
<proteinExistence type="predicted"/>